<accession>A0A5A7QGV9</accession>
<dbReference type="EMBL" id="BKCP01006848">
    <property type="protein sequence ID" value="GER44122.1"/>
    <property type="molecule type" value="Genomic_DNA"/>
</dbReference>
<organism evidence="2 3">
    <name type="scientific">Striga asiatica</name>
    <name type="common">Asiatic witchweed</name>
    <name type="synonym">Buchnera asiatica</name>
    <dbReference type="NCBI Taxonomy" id="4170"/>
    <lineage>
        <taxon>Eukaryota</taxon>
        <taxon>Viridiplantae</taxon>
        <taxon>Streptophyta</taxon>
        <taxon>Embryophyta</taxon>
        <taxon>Tracheophyta</taxon>
        <taxon>Spermatophyta</taxon>
        <taxon>Magnoliopsida</taxon>
        <taxon>eudicotyledons</taxon>
        <taxon>Gunneridae</taxon>
        <taxon>Pentapetalae</taxon>
        <taxon>asterids</taxon>
        <taxon>lamiids</taxon>
        <taxon>Lamiales</taxon>
        <taxon>Orobanchaceae</taxon>
        <taxon>Buchnereae</taxon>
        <taxon>Striga</taxon>
    </lineage>
</organism>
<protein>
    <submittedName>
        <fullName evidence="2">Uncharacterized protein</fullName>
    </submittedName>
</protein>
<evidence type="ECO:0000313" key="3">
    <source>
        <dbReference type="Proteomes" id="UP000325081"/>
    </source>
</evidence>
<dbReference type="Proteomes" id="UP000325081">
    <property type="component" value="Unassembled WGS sequence"/>
</dbReference>
<keyword evidence="3" id="KW-1185">Reference proteome</keyword>
<comment type="caution">
    <text evidence="2">The sequence shown here is derived from an EMBL/GenBank/DDBJ whole genome shotgun (WGS) entry which is preliminary data.</text>
</comment>
<proteinExistence type="predicted"/>
<reference evidence="3" key="1">
    <citation type="journal article" date="2019" name="Curr. Biol.">
        <title>Genome Sequence of Striga asiatica Provides Insight into the Evolution of Plant Parasitism.</title>
        <authorList>
            <person name="Yoshida S."/>
            <person name="Kim S."/>
            <person name="Wafula E.K."/>
            <person name="Tanskanen J."/>
            <person name="Kim Y.M."/>
            <person name="Honaas L."/>
            <person name="Yang Z."/>
            <person name="Spallek T."/>
            <person name="Conn C.E."/>
            <person name="Ichihashi Y."/>
            <person name="Cheong K."/>
            <person name="Cui S."/>
            <person name="Der J.P."/>
            <person name="Gundlach H."/>
            <person name="Jiao Y."/>
            <person name="Hori C."/>
            <person name="Ishida J.K."/>
            <person name="Kasahara H."/>
            <person name="Kiba T."/>
            <person name="Kim M.S."/>
            <person name="Koo N."/>
            <person name="Laohavisit A."/>
            <person name="Lee Y.H."/>
            <person name="Lumba S."/>
            <person name="McCourt P."/>
            <person name="Mortimer J.C."/>
            <person name="Mutuku J.M."/>
            <person name="Nomura T."/>
            <person name="Sasaki-Sekimoto Y."/>
            <person name="Seto Y."/>
            <person name="Wang Y."/>
            <person name="Wakatake T."/>
            <person name="Sakakibara H."/>
            <person name="Demura T."/>
            <person name="Yamaguchi S."/>
            <person name="Yoneyama K."/>
            <person name="Manabe R.I."/>
            <person name="Nelson D.C."/>
            <person name="Schulman A.H."/>
            <person name="Timko M.P."/>
            <person name="dePamphilis C.W."/>
            <person name="Choi D."/>
            <person name="Shirasu K."/>
        </authorList>
    </citation>
    <scope>NUCLEOTIDE SEQUENCE [LARGE SCALE GENOMIC DNA]</scope>
    <source>
        <strain evidence="3">cv. UVA1</strain>
    </source>
</reference>
<sequence>MEFLSQSITTLRRTVRMHLPEASMRTSSPESPASGPYESTRKTSSPLESWAVKPSPAKKSEVLKTVSQTTEQSTNLVEELKIGPIYGTVLDDEPSIFLLSTYFPARESNSIPAPTPTARSIV</sequence>
<evidence type="ECO:0000256" key="1">
    <source>
        <dbReference type="SAM" id="MobiDB-lite"/>
    </source>
</evidence>
<feature type="region of interest" description="Disordered" evidence="1">
    <location>
        <begin position="14"/>
        <end position="72"/>
    </location>
</feature>
<gene>
    <name evidence="2" type="ORF">STAS_21012</name>
</gene>
<evidence type="ECO:0000313" key="2">
    <source>
        <dbReference type="EMBL" id="GER44122.1"/>
    </source>
</evidence>
<name>A0A5A7QGV9_STRAF</name>
<dbReference type="AlphaFoldDB" id="A0A5A7QGV9"/>